<name>A0A0A9MZD1_ARUDO</name>
<organism evidence="1">
    <name type="scientific">Arundo donax</name>
    <name type="common">Giant reed</name>
    <name type="synonym">Donax arundinaceus</name>
    <dbReference type="NCBI Taxonomy" id="35708"/>
    <lineage>
        <taxon>Eukaryota</taxon>
        <taxon>Viridiplantae</taxon>
        <taxon>Streptophyta</taxon>
        <taxon>Embryophyta</taxon>
        <taxon>Tracheophyta</taxon>
        <taxon>Spermatophyta</taxon>
        <taxon>Magnoliopsida</taxon>
        <taxon>Liliopsida</taxon>
        <taxon>Poales</taxon>
        <taxon>Poaceae</taxon>
        <taxon>PACMAD clade</taxon>
        <taxon>Arundinoideae</taxon>
        <taxon>Arundineae</taxon>
        <taxon>Arundo</taxon>
    </lineage>
</organism>
<dbReference type="AlphaFoldDB" id="A0A0A9MZD1"/>
<reference evidence="1" key="1">
    <citation type="submission" date="2014-09" db="EMBL/GenBank/DDBJ databases">
        <authorList>
            <person name="Magalhaes I.L.F."/>
            <person name="Oliveira U."/>
            <person name="Santos F.R."/>
            <person name="Vidigal T.H.D.A."/>
            <person name="Brescovit A.D."/>
            <person name="Santos A.J."/>
        </authorList>
    </citation>
    <scope>NUCLEOTIDE SEQUENCE</scope>
    <source>
        <tissue evidence="1">Shoot tissue taken approximately 20 cm above the soil surface</tissue>
    </source>
</reference>
<dbReference type="EMBL" id="GBRH01282069">
    <property type="protein sequence ID" value="JAD15826.1"/>
    <property type="molecule type" value="Transcribed_RNA"/>
</dbReference>
<proteinExistence type="predicted"/>
<protein>
    <submittedName>
        <fullName evidence="1">Uncharacterized protein</fullName>
    </submittedName>
</protein>
<sequence>MVYWYFLGGGLLSFDLLVTATHFCEMVAPPYL</sequence>
<evidence type="ECO:0000313" key="1">
    <source>
        <dbReference type="EMBL" id="JAD15826.1"/>
    </source>
</evidence>
<accession>A0A0A9MZD1</accession>
<reference evidence="1" key="2">
    <citation type="journal article" date="2015" name="Data Brief">
        <title>Shoot transcriptome of the giant reed, Arundo donax.</title>
        <authorList>
            <person name="Barrero R.A."/>
            <person name="Guerrero F.D."/>
            <person name="Moolhuijzen P."/>
            <person name="Goolsby J.A."/>
            <person name="Tidwell J."/>
            <person name="Bellgard S.E."/>
            <person name="Bellgard M.I."/>
        </authorList>
    </citation>
    <scope>NUCLEOTIDE SEQUENCE</scope>
    <source>
        <tissue evidence="1">Shoot tissue taken approximately 20 cm above the soil surface</tissue>
    </source>
</reference>